<protein>
    <recommendedName>
        <fullName evidence="4">Holin</fullName>
    </recommendedName>
</protein>
<name>A3D8L5_SHEB5</name>
<reference evidence="2 3" key="1">
    <citation type="submission" date="2007-02" db="EMBL/GenBank/DDBJ databases">
        <title>Complete sequence of chromosome of Shewanella baltica OS155.</title>
        <authorList>
            <consortium name="US DOE Joint Genome Institute"/>
            <person name="Copeland A."/>
            <person name="Lucas S."/>
            <person name="Lapidus A."/>
            <person name="Barry K."/>
            <person name="Detter J.C."/>
            <person name="Glavina del Rio T."/>
            <person name="Hammon N."/>
            <person name="Israni S."/>
            <person name="Dalin E."/>
            <person name="Tice H."/>
            <person name="Pitluck S."/>
            <person name="Sims D.R."/>
            <person name="Brettin T."/>
            <person name="Bruce D."/>
            <person name="Han C."/>
            <person name="Tapia R."/>
            <person name="Brainard J."/>
            <person name="Schmutz J."/>
            <person name="Larimer F."/>
            <person name="Land M."/>
            <person name="Hauser L."/>
            <person name="Kyrpides N."/>
            <person name="Mikhailova N."/>
            <person name="Brettar I."/>
            <person name="Klappenbach J."/>
            <person name="Konstantinidis K."/>
            <person name="Rodrigues J."/>
            <person name="Tiedje J."/>
            <person name="Richardson P."/>
        </authorList>
    </citation>
    <scope>NUCLEOTIDE SEQUENCE [LARGE SCALE GENOMIC DNA]</scope>
    <source>
        <strain evidence="3">OS155 / ATCC BAA-1091</strain>
    </source>
</reference>
<keyword evidence="3" id="KW-1185">Reference proteome</keyword>
<dbReference type="EMBL" id="CP000563">
    <property type="protein sequence ID" value="ABN63078.1"/>
    <property type="molecule type" value="Genomic_DNA"/>
</dbReference>
<feature type="transmembrane region" description="Helical" evidence="1">
    <location>
        <begin position="53"/>
        <end position="72"/>
    </location>
</feature>
<evidence type="ECO:0008006" key="4">
    <source>
        <dbReference type="Google" id="ProtNLM"/>
    </source>
</evidence>
<accession>A3D8L5</accession>
<keyword evidence="1" id="KW-0812">Transmembrane</keyword>
<gene>
    <name evidence="2" type="ordered locus">Sbal_3603</name>
</gene>
<dbReference type="InterPro" id="IPR032118">
    <property type="entry name" value="Phage_holin_HP1"/>
</dbReference>
<keyword evidence="1" id="KW-1133">Transmembrane helix</keyword>
<evidence type="ECO:0000313" key="2">
    <source>
        <dbReference type="EMBL" id="ABN63078.1"/>
    </source>
</evidence>
<sequence>MIPICITSKHGERKNSMNNPYINDVTTQKSLTFSAYVSSLMSTIGGAFTLNEIAILLGIFFALVTLLANVFYQELRRRREQRQTDKDELRAQELHRAEMQLKAALLKQVDEHHGTHSTITTRACSTE</sequence>
<dbReference type="KEGG" id="sbl:Sbal_3603"/>
<evidence type="ECO:0000313" key="3">
    <source>
        <dbReference type="Proteomes" id="UP000001557"/>
    </source>
</evidence>
<dbReference type="Pfam" id="PF16080">
    <property type="entry name" value="Phage_holin_2_3"/>
    <property type="match status" value="1"/>
</dbReference>
<dbReference type="STRING" id="325240.Sbal_3603"/>
<evidence type="ECO:0000256" key="1">
    <source>
        <dbReference type="SAM" id="Phobius"/>
    </source>
</evidence>
<dbReference type="AlphaFoldDB" id="A3D8L5"/>
<organism evidence="2 3">
    <name type="scientific">Shewanella baltica (strain OS155 / ATCC BAA-1091)</name>
    <dbReference type="NCBI Taxonomy" id="325240"/>
    <lineage>
        <taxon>Bacteria</taxon>
        <taxon>Pseudomonadati</taxon>
        <taxon>Pseudomonadota</taxon>
        <taxon>Gammaproteobacteria</taxon>
        <taxon>Alteromonadales</taxon>
        <taxon>Shewanellaceae</taxon>
        <taxon>Shewanella</taxon>
    </lineage>
</organism>
<dbReference type="Proteomes" id="UP000001557">
    <property type="component" value="Chromosome"/>
</dbReference>
<dbReference type="HOGENOM" id="CLU_2156625_0_0_6"/>
<keyword evidence="1" id="KW-0472">Membrane</keyword>
<proteinExistence type="predicted"/>